<accession>A0ABU4W3B9</accession>
<name>A0ABU4W3B9_9HYPH</name>
<dbReference type="PROSITE" id="PS00122">
    <property type="entry name" value="CARBOXYLESTERASE_B_1"/>
    <property type="match status" value="1"/>
</dbReference>
<gene>
    <name evidence="5" type="ORF">RMS29_21375</name>
</gene>
<dbReference type="EMBL" id="JAVRAD010000012">
    <property type="protein sequence ID" value="MDX8331769.1"/>
    <property type="molecule type" value="Genomic_DNA"/>
</dbReference>
<dbReference type="InterPro" id="IPR050309">
    <property type="entry name" value="Type-B_Carboxylest/Lipase"/>
</dbReference>
<sequence>METSVKTFLSAILTAMTLGTAFPALAAPQVTSVLKTDGGPVRGIEQGAMNAYLGIPYAAPPVGNLRWMPPQKPASWTSVLNASKFASSCAQNADLGVFAKAGGTEDCLYLNVYVGKQAAKSGEKLPVLFWIHGGSLWVGSGDDYDASKLAVDGKAIVVTINYRLGMFGFFAHPAIDREGHMFANYGLMDQQFAMDWVQRNIAQFGGDPGNVTIFGESSGGNSVLSQMAAPSSAGKFQHAIAMSGATVMQKHPAFGSTRPLDAAEEVGTAFAKAAGCDVASAADCLRGLTVGQILAIQRPYLINQTIVDGTFMPTTPAEAFKSGKFNHVTLINGNVRDEGTFFVGFPENETGVAMTEDAYVSTIKSFYGEPLAQRVLEQYPASKYNTPSEAFAAANTASQFACPARMVNQWVSKIVPTYAYEFGDRTAPSYLEPTTFPLKAAHTYELPYLFPGFHGGAGRPVSLNPLQEKLSDEMVQLWAQTGKATSRESVWPRYDAAKDNYLSLSLPRAEMMTQPFGDTHNCKFWDGTGLY</sequence>
<evidence type="ECO:0000313" key="5">
    <source>
        <dbReference type="EMBL" id="MDX8331769.1"/>
    </source>
</evidence>
<feature type="signal peptide" evidence="3">
    <location>
        <begin position="1"/>
        <end position="26"/>
    </location>
</feature>
<keyword evidence="3" id="KW-0732">Signal</keyword>
<organism evidence="5 6">
    <name type="scientific">Agrobacterium rosae</name>
    <dbReference type="NCBI Taxonomy" id="1972867"/>
    <lineage>
        <taxon>Bacteria</taxon>
        <taxon>Pseudomonadati</taxon>
        <taxon>Pseudomonadota</taxon>
        <taxon>Alphaproteobacteria</taxon>
        <taxon>Hyphomicrobiales</taxon>
        <taxon>Rhizobiaceae</taxon>
        <taxon>Rhizobium/Agrobacterium group</taxon>
        <taxon>Agrobacterium</taxon>
    </lineage>
</organism>
<proteinExistence type="inferred from homology"/>
<keyword evidence="2 3" id="KW-0378">Hydrolase</keyword>
<feature type="chain" id="PRO_5044981351" description="Carboxylic ester hydrolase" evidence="3">
    <location>
        <begin position="27"/>
        <end position="531"/>
    </location>
</feature>
<dbReference type="Proteomes" id="UP001277561">
    <property type="component" value="Unassembled WGS sequence"/>
</dbReference>
<evidence type="ECO:0000259" key="4">
    <source>
        <dbReference type="Pfam" id="PF00135"/>
    </source>
</evidence>
<dbReference type="InterPro" id="IPR002018">
    <property type="entry name" value="CarbesteraseB"/>
</dbReference>
<dbReference type="PANTHER" id="PTHR11559">
    <property type="entry name" value="CARBOXYLESTERASE"/>
    <property type="match status" value="1"/>
</dbReference>
<keyword evidence="6" id="KW-1185">Reference proteome</keyword>
<evidence type="ECO:0000256" key="3">
    <source>
        <dbReference type="RuleBase" id="RU361235"/>
    </source>
</evidence>
<protein>
    <recommendedName>
        <fullName evidence="3">Carboxylic ester hydrolase</fullName>
        <ecNumber evidence="3">3.1.1.-</ecNumber>
    </recommendedName>
</protein>
<evidence type="ECO:0000313" key="6">
    <source>
        <dbReference type="Proteomes" id="UP001277561"/>
    </source>
</evidence>
<evidence type="ECO:0000256" key="1">
    <source>
        <dbReference type="ARBA" id="ARBA00005964"/>
    </source>
</evidence>
<reference evidence="5" key="1">
    <citation type="journal article" date="2023" name="Phytobiomes J">
        <title>Deciphering the key players within the bacterial microbiota associated with aerial crown gall tumors on rhododendron: Insights into the gallobiome.</title>
        <authorList>
            <person name="Kuzmanovic N."/>
            <person name="Nesme J."/>
            <person name="Wolf J."/>
            <person name="Neumann-Schaal M."/>
            <person name="Petersen J."/>
            <person name="Fernandez-Gnecco G."/>
            <person name="Sproeer C."/>
            <person name="Bunk B."/>
            <person name="Overmann J."/>
            <person name="Sorensen S.J."/>
            <person name="Idczak E."/>
            <person name="Smalla K."/>
        </authorList>
    </citation>
    <scope>NUCLEOTIDE SEQUENCE [LARGE SCALE GENOMIC DNA]</scope>
    <source>
        <strain evidence="5">Rho-14.1</strain>
    </source>
</reference>
<dbReference type="InterPro" id="IPR019826">
    <property type="entry name" value="Carboxylesterase_B_AS"/>
</dbReference>
<evidence type="ECO:0000256" key="2">
    <source>
        <dbReference type="ARBA" id="ARBA00022801"/>
    </source>
</evidence>
<comment type="similarity">
    <text evidence="1 3">Belongs to the type-B carboxylesterase/lipase family.</text>
</comment>
<dbReference type="InterPro" id="IPR029058">
    <property type="entry name" value="AB_hydrolase_fold"/>
</dbReference>
<dbReference type="SUPFAM" id="SSF53474">
    <property type="entry name" value="alpha/beta-Hydrolases"/>
    <property type="match status" value="1"/>
</dbReference>
<comment type="caution">
    <text evidence="5">The sequence shown here is derived from an EMBL/GenBank/DDBJ whole genome shotgun (WGS) entry which is preliminary data.</text>
</comment>
<dbReference type="Gene3D" id="3.40.50.1820">
    <property type="entry name" value="alpha/beta hydrolase"/>
    <property type="match status" value="1"/>
</dbReference>
<feature type="domain" description="Carboxylesterase type B" evidence="4">
    <location>
        <begin position="32"/>
        <end position="525"/>
    </location>
</feature>
<dbReference type="EC" id="3.1.1.-" evidence="3"/>
<dbReference type="Pfam" id="PF00135">
    <property type="entry name" value="COesterase"/>
    <property type="match status" value="1"/>
</dbReference>